<evidence type="ECO:0000313" key="1">
    <source>
        <dbReference type="EMBL" id="GFS57807.1"/>
    </source>
</evidence>
<dbReference type="AlphaFoldDB" id="A0A8X6KLH8"/>
<gene>
    <name evidence="1" type="ORF">TNIN_452461</name>
</gene>
<accession>A0A8X6KLH8</accession>
<sequence length="101" mass="11173">MGRYLLIADGWATDCCCGFTKKKRTVEYPIIPSNLRPVSNNGLPIPGPPGVFYVCSDEKDLISMCLIFLLKCRLEHVVAVSMMMTFRALVETSASKIACLL</sequence>
<dbReference type="Proteomes" id="UP000886998">
    <property type="component" value="Unassembled WGS sequence"/>
</dbReference>
<protein>
    <submittedName>
        <fullName evidence="1">Uncharacterized protein</fullName>
    </submittedName>
</protein>
<dbReference type="EMBL" id="BMAV01027282">
    <property type="protein sequence ID" value="GFS57807.1"/>
    <property type="molecule type" value="Genomic_DNA"/>
</dbReference>
<organism evidence="1 2">
    <name type="scientific">Trichonephila inaurata madagascariensis</name>
    <dbReference type="NCBI Taxonomy" id="2747483"/>
    <lineage>
        <taxon>Eukaryota</taxon>
        <taxon>Metazoa</taxon>
        <taxon>Ecdysozoa</taxon>
        <taxon>Arthropoda</taxon>
        <taxon>Chelicerata</taxon>
        <taxon>Arachnida</taxon>
        <taxon>Araneae</taxon>
        <taxon>Araneomorphae</taxon>
        <taxon>Entelegynae</taxon>
        <taxon>Araneoidea</taxon>
        <taxon>Nephilidae</taxon>
        <taxon>Trichonephila</taxon>
        <taxon>Trichonephila inaurata</taxon>
    </lineage>
</organism>
<keyword evidence="2" id="KW-1185">Reference proteome</keyword>
<evidence type="ECO:0000313" key="2">
    <source>
        <dbReference type="Proteomes" id="UP000886998"/>
    </source>
</evidence>
<proteinExistence type="predicted"/>
<name>A0A8X6KLH8_9ARAC</name>
<comment type="caution">
    <text evidence="1">The sequence shown here is derived from an EMBL/GenBank/DDBJ whole genome shotgun (WGS) entry which is preliminary data.</text>
</comment>
<reference evidence="1" key="1">
    <citation type="submission" date="2020-08" db="EMBL/GenBank/DDBJ databases">
        <title>Multicomponent nature underlies the extraordinary mechanical properties of spider dragline silk.</title>
        <authorList>
            <person name="Kono N."/>
            <person name="Nakamura H."/>
            <person name="Mori M."/>
            <person name="Yoshida Y."/>
            <person name="Ohtoshi R."/>
            <person name="Malay A.D."/>
            <person name="Moran D.A.P."/>
            <person name="Tomita M."/>
            <person name="Numata K."/>
            <person name="Arakawa K."/>
        </authorList>
    </citation>
    <scope>NUCLEOTIDE SEQUENCE</scope>
</reference>